<dbReference type="OrthoDB" id="4797824at2759"/>
<reference evidence="1 2" key="1">
    <citation type="journal article" date="2016" name="Genome Biol. Evol.">
        <title>Divergent and convergent evolution of fungal pathogenicity.</title>
        <authorList>
            <person name="Shang Y."/>
            <person name="Xiao G."/>
            <person name="Zheng P."/>
            <person name="Cen K."/>
            <person name="Zhan S."/>
            <person name="Wang C."/>
        </authorList>
    </citation>
    <scope>NUCLEOTIDE SEQUENCE [LARGE SCALE GENOMIC DNA]</scope>
    <source>
        <strain evidence="1 2">RCEF 264</strain>
    </source>
</reference>
<comment type="caution">
    <text evidence="1">The sequence shown here is derived from an EMBL/GenBank/DDBJ whole genome shotgun (WGS) entry which is preliminary data.</text>
</comment>
<protein>
    <submittedName>
        <fullName evidence="1">Uncharacterized protein</fullName>
    </submittedName>
</protein>
<evidence type="ECO:0000313" key="2">
    <source>
        <dbReference type="Proteomes" id="UP000076874"/>
    </source>
</evidence>
<name>A0A162ML46_9HYPO</name>
<evidence type="ECO:0000313" key="1">
    <source>
        <dbReference type="EMBL" id="OAA63570.1"/>
    </source>
</evidence>
<dbReference type="AlphaFoldDB" id="A0A162ML46"/>
<dbReference type="Proteomes" id="UP000076874">
    <property type="component" value="Unassembled WGS sequence"/>
</dbReference>
<gene>
    <name evidence="1" type="ORF">SPI_03733</name>
</gene>
<dbReference type="EMBL" id="AZHD01000005">
    <property type="protein sequence ID" value="OAA63570.1"/>
    <property type="molecule type" value="Genomic_DNA"/>
</dbReference>
<keyword evidence="2" id="KW-1185">Reference proteome</keyword>
<organism evidence="1 2">
    <name type="scientific">Niveomyces insectorum RCEF 264</name>
    <dbReference type="NCBI Taxonomy" id="1081102"/>
    <lineage>
        <taxon>Eukaryota</taxon>
        <taxon>Fungi</taxon>
        <taxon>Dikarya</taxon>
        <taxon>Ascomycota</taxon>
        <taxon>Pezizomycotina</taxon>
        <taxon>Sordariomycetes</taxon>
        <taxon>Hypocreomycetidae</taxon>
        <taxon>Hypocreales</taxon>
        <taxon>Cordycipitaceae</taxon>
        <taxon>Niveomyces</taxon>
    </lineage>
</organism>
<proteinExistence type="predicted"/>
<sequence>MEYEAANRDSLERYIDNLGGYAPNREGDGPFDPDNHVKYEKGPGDRDTWYRMADDLEAEGFRGTSFQPAELLFDAPANIRYTDLMENIIWRVQYAQGKGVTQYLGAVKHALTGIRGERIAENMDNRISAIRDEVRTKTGVNLVLDPNARSPRGKTYTDIDWFETSAAIHKLDRPLKELTDRLNTVLNAIRNFERSNFHATIISKIEAIQDDLNQNPPCG</sequence>
<accession>A0A162ML46</accession>